<proteinExistence type="predicted"/>
<evidence type="ECO:0000313" key="3">
    <source>
        <dbReference type="Proteomes" id="UP000799324"/>
    </source>
</evidence>
<evidence type="ECO:0000313" key="2">
    <source>
        <dbReference type="EMBL" id="KAF2648789.1"/>
    </source>
</evidence>
<dbReference type="Gene3D" id="3.40.50.720">
    <property type="entry name" value="NAD(P)-binding Rossmann-like Domain"/>
    <property type="match status" value="1"/>
</dbReference>
<dbReference type="SUPFAM" id="SSF51735">
    <property type="entry name" value="NAD(P)-binding Rossmann-fold domains"/>
    <property type="match status" value="1"/>
</dbReference>
<dbReference type="OrthoDB" id="10262413at2759"/>
<sequence length="349" mass="38099">MSHRILVTGASGYLGGTLLARWKEAQLPPYSKLYALVRKQEQANAVKEYGAEPITIDCQDPEAIKKTLVDNKITIILYLIDALGKTSVPFIEGLSEVKEATGQDVHFVFTTGAKLFSSHVGTPTDKPLLDTNPALYDIQKSLDVPSSNGWMRVAVDANNTVIEKAGDLGVRAYIFAPCIVYGKGEGFGNKISIQTVAIVKAAKKVRRVYKVDKGRPTWPVCHVVDNSTLYLEIVRNILAGKDIGHGRDGYFLGSAGSVAWDDLYAAMAQAMAKRGAVDDAEVKEADDEVLQKMGNALDSHKEMVPVHLGGSCTFTAEHGRKIGWKPQYEAQHILEAADEEVELILENLE</sequence>
<gene>
    <name evidence="2" type="ORF">K491DRAFT_612036</name>
</gene>
<protein>
    <submittedName>
        <fullName evidence="2">NAD(P)-binding protein</fullName>
    </submittedName>
</protein>
<evidence type="ECO:0000259" key="1">
    <source>
        <dbReference type="Pfam" id="PF01370"/>
    </source>
</evidence>
<organism evidence="2 3">
    <name type="scientific">Lophiostoma macrostomum CBS 122681</name>
    <dbReference type="NCBI Taxonomy" id="1314788"/>
    <lineage>
        <taxon>Eukaryota</taxon>
        <taxon>Fungi</taxon>
        <taxon>Dikarya</taxon>
        <taxon>Ascomycota</taxon>
        <taxon>Pezizomycotina</taxon>
        <taxon>Dothideomycetes</taxon>
        <taxon>Pleosporomycetidae</taxon>
        <taxon>Pleosporales</taxon>
        <taxon>Lophiostomataceae</taxon>
        <taxon>Lophiostoma</taxon>
    </lineage>
</organism>
<dbReference type="InterPro" id="IPR036291">
    <property type="entry name" value="NAD(P)-bd_dom_sf"/>
</dbReference>
<dbReference type="PANTHER" id="PTHR48079:SF6">
    <property type="entry name" value="NAD(P)-BINDING DOMAIN-CONTAINING PROTEIN-RELATED"/>
    <property type="match status" value="1"/>
</dbReference>
<keyword evidence="3" id="KW-1185">Reference proteome</keyword>
<feature type="domain" description="NAD-dependent epimerase/dehydratase" evidence="1">
    <location>
        <begin position="5"/>
        <end position="79"/>
    </location>
</feature>
<reference evidence="2" key="1">
    <citation type="journal article" date="2020" name="Stud. Mycol.">
        <title>101 Dothideomycetes genomes: a test case for predicting lifestyles and emergence of pathogens.</title>
        <authorList>
            <person name="Haridas S."/>
            <person name="Albert R."/>
            <person name="Binder M."/>
            <person name="Bloem J."/>
            <person name="Labutti K."/>
            <person name="Salamov A."/>
            <person name="Andreopoulos B."/>
            <person name="Baker S."/>
            <person name="Barry K."/>
            <person name="Bills G."/>
            <person name="Bluhm B."/>
            <person name="Cannon C."/>
            <person name="Castanera R."/>
            <person name="Culley D."/>
            <person name="Daum C."/>
            <person name="Ezra D."/>
            <person name="Gonzalez J."/>
            <person name="Henrissat B."/>
            <person name="Kuo A."/>
            <person name="Liang C."/>
            <person name="Lipzen A."/>
            <person name="Lutzoni F."/>
            <person name="Magnuson J."/>
            <person name="Mondo S."/>
            <person name="Nolan M."/>
            <person name="Ohm R."/>
            <person name="Pangilinan J."/>
            <person name="Park H.-J."/>
            <person name="Ramirez L."/>
            <person name="Alfaro M."/>
            <person name="Sun H."/>
            <person name="Tritt A."/>
            <person name="Yoshinaga Y."/>
            <person name="Zwiers L.-H."/>
            <person name="Turgeon B."/>
            <person name="Goodwin S."/>
            <person name="Spatafora J."/>
            <person name="Crous P."/>
            <person name="Grigoriev I."/>
        </authorList>
    </citation>
    <scope>NUCLEOTIDE SEQUENCE</scope>
    <source>
        <strain evidence="2">CBS 122681</strain>
    </source>
</reference>
<name>A0A6A6SM43_9PLEO</name>
<dbReference type="Pfam" id="PF01370">
    <property type="entry name" value="Epimerase"/>
    <property type="match status" value="1"/>
</dbReference>
<dbReference type="GO" id="GO:0004029">
    <property type="term" value="F:aldehyde dehydrogenase (NAD+) activity"/>
    <property type="evidence" value="ECO:0007669"/>
    <property type="project" value="TreeGrafter"/>
</dbReference>
<dbReference type="PANTHER" id="PTHR48079">
    <property type="entry name" value="PROTEIN YEEZ"/>
    <property type="match status" value="1"/>
</dbReference>
<dbReference type="EMBL" id="MU004521">
    <property type="protein sequence ID" value="KAF2648789.1"/>
    <property type="molecule type" value="Genomic_DNA"/>
</dbReference>
<dbReference type="InterPro" id="IPR051783">
    <property type="entry name" value="NAD(P)-dependent_oxidoreduct"/>
</dbReference>
<dbReference type="InterPro" id="IPR001509">
    <property type="entry name" value="Epimerase_deHydtase"/>
</dbReference>
<dbReference type="Proteomes" id="UP000799324">
    <property type="component" value="Unassembled WGS sequence"/>
</dbReference>
<dbReference type="AlphaFoldDB" id="A0A6A6SM43"/>
<dbReference type="GO" id="GO:0005737">
    <property type="term" value="C:cytoplasm"/>
    <property type="evidence" value="ECO:0007669"/>
    <property type="project" value="TreeGrafter"/>
</dbReference>
<accession>A0A6A6SM43</accession>